<evidence type="ECO:0000256" key="1">
    <source>
        <dbReference type="SAM" id="Phobius"/>
    </source>
</evidence>
<keyword evidence="1" id="KW-1133">Transmembrane helix</keyword>
<feature type="transmembrane region" description="Helical" evidence="1">
    <location>
        <begin position="51"/>
        <end position="73"/>
    </location>
</feature>
<feature type="transmembrane region" description="Helical" evidence="1">
    <location>
        <begin position="85"/>
        <end position="108"/>
    </location>
</feature>
<feature type="transmembrane region" description="Helical" evidence="1">
    <location>
        <begin position="212"/>
        <end position="234"/>
    </location>
</feature>
<name>A0ABS0HFE5_9SPHN</name>
<reference evidence="2 3" key="1">
    <citation type="submission" date="2020-11" db="EMBL/GenBank/DDBJ databases">
        <title>The genome sequence of Novosphingobium sp. 1Y9A.</title>
        <authorList>
            <person name="Liu Y."/>
        </authorList>
    </citation>
    <scope>NUCLEOTIDE SEQUENCE [LARGE SCALE GENOMIC DNA]</scope>
    <source>
        <strain evidence="2 3">1Y9A</strain>
    </source>
</reference>
<dbReference type="Proteomes" id="UP000600799">
    <property type="component" value="Unassembled WGS sequence"/>
</dbReference>
<organism evidence="2 3">
    <name type="scientific">Novosphingobium jiangmenense</name>
    <dbReference type="NCBI Taxonomy" id="2791981"/>
    <lineage>
        <taxon>Bacteria</taxon>
        <taxon>Pseudomonadati</taxon>
        <taxon>Pseudomonadota</taxon>
        <taxon>Alphaproteobacteria</taxon>
        <taxon>Sphingomonadales</taxon>
        <taxon>Sphingomonadaceae</taxon>
        <taxon>Novosphingobium</taxon>
    </lineage>
</organism>
<dbReference type="RefSeq" id="WP_196275310.1">
    <property type="nucleotide sequence ID" value="NZ_JADQDC010000004.1"/>
</dbReference>
<evidence type="ECO:0000313" key="2">
    <source>
        <dbReference type="EMBL" id="MBF9150985.1"/>
    </source>
</evidence>
<keyword evidence="1" id="KW-0472">Membrane</keyword>
<comment type="caution">
    <text evidence="2">The sequence shown here is derived from an EMBL/GenBank/DDBJ whole genome shotgun (WGS) entry which is preliminary data.</text>
</comment>
<keyword evidence="3" id="KW-1185">Reference proteome</keyword>
<proteinExistence type="predicted"/>
<feature type="transmembrane region" description="Helical" evidence="1">
    <location>
        <begin position="19"/>
        <end position="39"/>
    </location>
</feature>
<accession>A0ABS0HFE5</accession>
<sequence>MATAAINTTAYPYSRDQRFFTRMAIGMAVFVVLAFGQWALRGMSSPTTAPIWVHLHGVAMLSWLGMFVLQNQLALTGNIALHRKLGWVSLALVLFIAGLGMFTGRMAIELHRVPPFFSNAYFLALTHIGTALFAAMVIAAIAMRRETQWHRRLMMGAMILILEPAIGRLVPAPILGPTLTPIVEGAFQLFAVGIIAMHDLRETGAVHPATRFSALAVVVLFGVVMGLAVFPPFVSLAEGIAAAG</sequence>
<dbReference type="EMBL" id="JADQDC010000004">
    <property type="protein sequence ID" value="MBF9150985.1"/>
    <property type="molecule type" value="Genomic_DNA"/>
</dbReference>
<feature type="transmembrane region" description="Helical" evidence="1">
    <location>
        <begin position="120"/>
        <end position="141"/>
    </location>
</feature>
<gene>
    <name evidence="2" type="ORF">I2488_08210</name>
</gene>
<keyword evidence="1" id="KW-0812">Transmembrane</keyword>
<evidence type="ECO:0000313" key="3">
    <source>
        <dbReference type="Proteomes" id="UP000600799"/>
    </source>
</evidence>
<protein>
    <submittedName>
        <fullName evidence="2">Adenylate cyclase</fullName>
    </submittedName>
</protein>